<dbReference type="InterPro" id="IPR001567">
    <property type="entry name" value="Pept_M3A_M3B_dom"/>
</dbReference>
<feature type="domain" description="Peptidase M3A/M3B catalytic" evidence="7">
    <location>
        <begin position="165"/>
        <end position="547"/>
    </location>
</feature>
<dbReference type="SUPFAM" id="SSF55486">
    <property type="entry name" value="Metalloproteases ('zincins'), catalytic domain"/>
    <property type="match status" value="1"/>
</dbReference>
<dbReference type="GO" id="GO:0004222">
    <property type="term" value="F:metalloendopeptidase activity"/>
    <property type="evidence" value="ECO:0007669"/>
    <property type="project" value="InterPro"/>
</dbReference>
<sequence>MNFNNYEYLRPNYEEYRTEFSKALQQLSEATSIESATAAVSHLNELRAQVETAYNLATIRYSIDTNDTFYEEEDQFWNDYQPHFQGLDFEFYQTLLASPLLAALKEHFPATLFLYAQSRIKTFHPDLIPLFQEENQLGSDYSKLVASAQIDFDGNIYTLSQITPLTQSVDEKTRRRATEKVVEFYATHANEFETIYDNMIKTRTQIATSLGFDNYVAFADVLMNRWDYDRPMIETYRSEVLKKIVPVTQKLYQRQAQRNGLEQLNFHDLSLVFPTGNATPLGTPEELVEKARIMYHELAPETGEFFDFMVERNLLDLLSKTGKQAGGYCTYIQDYQSPFIFANFNGTSHDVDVLTHEAGHAFQTYESRWINEPEIVFPNYESCEIHSMSMEFIAWPWMESFFEDQTNKYKFNHLASALQFLPYGVLVDHFQQKVYENPTWTAEERNACWRELEKQYCPERNYDLFPEMEKGIYWFRQGHIFTSPFYYIDYTLAQVCAFQFWKRFNVEQDPTAWQDYLAICQVGGTKTFLEILDIAHLRSPFEAGALDETITIVDEYLTHVSEEEIQ</sequence>
<dbReference type="GO" id="GO:0006508">
    <property type="term" value="P:proteolysis"/>
    <property type="evidence" value="ECO:0007669"/>
    <property type="project" value="UniProtKB-KW"/>
</dbReference>
<dbReference type="EMBL" id="JXKD01000003">
    <property type="protein sequence ID" value="OJG11460.1"/>
    <property type="molecule type" value="Genomic_DNA"/>
</dbReference>
<evidence type="ECO:0000256" key="4">
    <source>
        <dbReference type="ARBA" id="ARBA00022833"/>
    </source>
</evidence>
<keyword evidence="4 6" id="KW-0862">Zinc</keyword>
<dbReference type="InterPro" id="IPR011976">
    <property type="entry name" value="Pept_M3B_oligopep-rel"/>
</dbReference>
<comment type="caution">
    <text evidence="8">The sequence shown here is derived from an EMBL/GenBank/DDBJ whole genome shotgun (WGS) entry which is preliminary data.</text>
</comment>
<accession>A0A1L8QVE7</accession>
<dbReference type="GO" id="GO:0046872">
    <property type="term" value="F:metal ion binding"/>
    <property type="evidence" value="ECO:0007669"/>
    <property type="project" value="UniProtKB-UniRule"/>
</dbReference>
<keyword evidence="3 6" id="KW-0378">Hydrolase</keyword>
<evidence type="ECO:0000256" key="1">
    <source>
        <dbReference type="ARBA" id="ARBA00022670"/>
    </source>
</evidence>
<dbReference type="Pfam" id="PF01432">
    <property type="entry name" value="Peptidase_M3"/>
    <property type="match status" value="1"/>
</dbReference>
<protein>
    <submittedName>
        <fullName evidence="8">Oligoendopeptidase, M3 family</fullName>
    </submittedName>
</protein>
<keyword evidence="2 6" id="KW-0479">Metal-binding</keyword>
<dbReference type="OrthoDB" id="9769691at2"/>
<keyword evidence="1 6" id="KW-0645">Protease</keyword>
<proteinExistence type="inferred from homology"/>
<dbReference type="Proteomes" id="UP000182149">
    <property type="component" value="Unassembled WGS sequence"/>
</dbReference>
<organism evidence="8 9">
    <name type="scientific">Enterococcus aquimarinus</name>
    <dbReference type="NCBI Taxonomy" id="328396"/>
    <lineage>
        <taxon>Bacteria</taxon>
        <taxon>Bacillati</taxon>
        <taxon>Bacillota</taxon>
        <taxon>Bacilli</taxon>
        <taxon>Lactobacillales</taxon>
        <taxon>Enterococcaceae</taxon>
        <taxon>Enterococcus</taxon>
    </lineage>
</organism>
<evidence type="ECO:0000256" key="6">
    <source>
        <dbReference type="RuleBase" id="RU003435"/>
    </source>
</evidence>
<comment type="similarity">
    <text evidence="6">Belongs to the peptidase M3 family.</text>
</comment>
<dbReference type="AlphaFoldDB" id="A0A1L8QVE7"/>
<keyword evidence="9" id="KW-1185">Reference proteome</keyword>
<dbReference type="STRING" id="328396.RU93_GL001455"/>
<evidence type="ECO:0000256" key="2">
    <source>
        <dbReference type="ARBA" id="ARBA00022723"/>
    </source>
</evidence>
<reference evidence="8 9" key="1">
    <citation type="submission" date="2014-12" db="EMBL/GenBank/DDBJ databases">
        <title>Draft genome sequences of 29 type strains of Enterococci.</title>
        <authorList>
            <person name="Zhong Z."/>
            <person name="Sun Z."/>
            <person name="Liu W."/>
            <person name="Zhang W."/>
            <person name="Zhang H."/>
        </authorList>
    </citation>
    <scope>NUCLEOTIDE SEQUENCE [LARGE SCALE GENOMIC DNA]</scope>
    <source>
        <strain evidence="8 9">DSM 17690</strain>
    </source>
</reference>
<dbReference type="RefSeq" id="WP_071874201.1">
    <property type="nucleotide sequence ID" value="NZ_JBHSHF010000014.1"/>
</dbReference>
<dbReference type="CDD" id="cd09606">
    <property type="entry name" value="M3B_PepF"/>
    <property type="match status" value="1"/>
</dbReference>
<dbReference type="NCBIfam" id="TIGR02289">
    <property type="entry name" value="M3_not_pepF"/>
    <property type="match status" value="1"/>
</dbReference>
<name>A0A1L8QVE7_9ENTE</name>
<gene>
    <name evidence="8" type="ORF">RU93_GL001455</name>
</gene>
<dbReference type="Gene3D" id="1.10.1370.30">
    <property type="match status" value="1"/>
</dbReference>
<evidence type="ECO:0000313" key="8">
    <source>
        <dbReference type="EMBL" id="OJG11460.1"/>
    </source>
</evidence>
<evidence type="ECO:0000313" key="9">
    <source>
        <dbReference type="Proteomes" id="UP000182149"/>
    </source>
</evidence>
<keyword evidence="5 6" id="KW-0482">Metalloprotease</keyword>
<comment type="cofactor">
    <cofactor evidence="6">
        <name>Zn(2+)</name>
        <dbReference type="ChEBI" id="CHEBI:29105"/>
    </cofactor>
    <text evidence="6">Binds 1 zinc ion.</text>
</comment>
<evidence type="ECO:0000256" key="3">
    <source>
        <dbReference type="ARBA" id="ARBA00022801"/>
    </source>
</evidence>
<evidence type="ECO:0000256" key="5">
    <source>
        <dbReference type="ARBA" id="ARBA00023049"/>
    </source>
</evidence>
<evidence type="ECO:0000259" key="7">
    <source>
        <dbReference type="Pfam" id="PF01432"/>
    </source>
</evidence>